<evidence type="ECO:0000259" key="7">
    <source>
        <dbReference type="SMART" id="SM00014"/>
    </source>
</evidence>
<organism evidence="8 11">
    <name type="scientific">Loxostege sticticalis</name>
    <name type="common">Beet webworm moth</name>
    <dbReference type="NCBI Taxonomy" id="481309"/>
    <lineage>
        <taxon>Eukaryota</taxon>
        <taxon>Metazoa</taxon>
        <taxon>Ecdysozoa</taxon>
        <taxon>Arthropoda</taxon>
        <taxon>Hexapoda</taxon>
        <taxon>Insecta</taxon>
        <taxon>Pterygota</taxon>
        <taxon>Neoptera</taxon>
        <taxon>Endopterygota</taxon>
        <taxon>Lepidoptera</taxon>
        <taxon>Glossata</taxon>
        <taxon>Ditrysia</taxon>
        <taxon>Pyraloidea</taxon>
        <taxon>Crambidae</taxon>
        <taxon>Pyraustinae</taxon>
        <taxon>Loxostege</taxon>
    </lineage>
</organism>
<sequence length="287" mass="32924">MSKDEVSIHILRKVVVDGLLICGLVVAIIATEQFWDPFQRGFFCNDETLMFPYKADTVDVYMLRIVGLCLPALAFLICEWALLRKERCEEKCLGVSIQPWVRGFYCALASFCLGLCFVELATNISKSTIGRLRPHFFDICQPSVDCSAPQWQNRYVQPHEYTCTGERTDKFRNMRMSFLSGHSSWATYTMAFLALYLEKRMVWKGTRAVRHTLQFIVLMLCWFTALSRVSDYRHHWSDVLAGMTLGLVGAVVMCSWGTDFVQPKKNHTVVQYDITTIANNHQETLAV</sequence>
<dbReference type="SUPFAM" id="SSF48317">
    <property type="entry name" value="Acid phosphatase/Vanadium-dependent haloperoxidase"/>
    <property type="match status" value="1"/>
</dbReference>
<name>A0ABD0SJZ4_LOXSC</name>
<feature type="transmembrane region" description="Helical" evidence="6">
    <location>
        <begin position="104"/>
        <end position="124"/>
    </location>
</feature>
<dbReference type="GO" id="GO:0016020">
    <property type="term" value="C:membrane"/>
    <property type="evidence" value="ECO:0007669"/>
    <property type="project" value="UniProtKB-SubCell"/>
</dbReference>
<evidence type="ECO:0000313" key="11">
    <source>
        <dbReference type="Proteomes" id="UP001549921"/>
    </source>
</evidence>
<dbReference type="PANTHER" id="PTHR10165">
    <property type="entry name" value="LIPID PHOSPHATE PHOSPHATASE"/>
    <property type="match status" value="1"/>
</dbReference>
<dbReference type="Pfam" id="PF01569">
    <property type="entry name" value="PAP2"/>
    <property type="match status" value="1"/>
</dbReference>
<feature type="domain" description="Phosphatidic acid phosphatase type 2/haloperoxidase" evidence="7">
    <location>
        <begin position="108"/>
        <end position="254"/>
    </location>
</feature>
<dbReference type="CDD" id="cd03384">
    <property type="entry name" value="PAP2_wunen"/>
    <property type="match status" value="1"/>
</dbReference>
<comment type="similarity">
    <text evidence="2">Belongs to the PA-phosphatase related phosphoesterase family.</text>
</comment>
<dbReference type="InterPro" id="IPR000326">
    <property type="entry name" value="PAP2/HPO"/>
</dbReference>
<evidence type="ECO:0000256" key="4">
    <source>
        <dbReference type="ARBA" id="ARBA00022989"/>
    </source>
</evidence>
<keyword evidence="10" id="KW-1185">Reference proteome</keyword>
<comment type="caution">
    <text evidence="8">The sequence shown here is derived from an EMBL/GenBank/DDBJ whole genome shotgun (WGS) entry which is preliminary data.</text>
</comment>
<comment type="subcellular location">
    <subcellularLocation>
        <location evidence="1">Membrane</location>
        <topology evidence="1">Multi-pass membrane protein</topology>
    </subcellularLocation>
</comment>
<reference evidence="10 11" key="1">
    <citation type="submission" date="2024-06" db="EMBL/GenBank/DDBJ databases">
        <title>A chromosome-level genome assembly of beet webworm, Loxostege sticticalis.</title>
        <authorList>
            <person name="Zhang Y."/>
        </authorList>
    </citation>
    <scope>NUCLEOTIDE SEQUENCE [LARGE SCALE GENOMIC DNA]</scope>
    <source>
        <strain evidence="9">AQ026</strain>
        <strain evidence="8">AQ028</strain>
        <tissue evidence="8">Male pupae</tissue>
        <tissue evidence="9">Whole body</tissue>
    </source>
</reference>
<keyword evidence="5 6" id="KW-0472">Membrane</keyword>
<evidence type="ECO:0000256" key="1">
    <source>
        <dbReference type="ARBA" id="ARBA00004141"/>
    </source>
</evidence>
<evidence type="ECO:0000313" key="8">
    <source>
        <dbReference type="EMBL" id="KAL0820166.1"/>
    </source>
</evidence>
<dbReference type="InterPro" id="IPR043216">
    <property type="entry name" value="PAP-like"/>
</dbReference>
<protein>
    <recommendedName>
        <fullName evidence="7">Phosphatidic acid phosphatase type 2/haloperoxidase domain-containing protein</fullName>
    </recommendedName>
</protein>
<evidence type="ECO:0000256" key="3">
    <source>
        <dbReference type="ARBA" id="ARBA00022692"/>
    </source>
</evidence>
<feature type="transmembrane region" description="Helical" evidence="6">
    <location>
        <begin position="12"/>
        <end position="30"/>
    </location>
</feature>
<dbReference type="EMBL" id="JBEDNZ010000019">
    <property type="protein sequence ID" value="KAL0820166.1"/>
    <property type="molecule type" value="Genomic_DNA"/>
</dbReference>
<dbReference type="Proteomes" id="UP001549920">
    <property type="component" value="Unassembled WGS sequence"/>
</dbReference>
<dbReference type="PANTHER" id="PTHR10165:SF197">
    <property type="entry name" value="FI04477P-RELATED"/>
    <property type="match status" value="1"/>
</dbReference>
<dbReference type="AlphaFoldDB" id="A0ABD0SJZ4"/>
<evidence type="ECO:0000313" key="10">
    <source>
        <dbReference type="Proteomes" id="UP001549920"/>
    </source>
</evidence>
<proteinExistence type="inferred from homology"/>
<dbReference type="InterPro" id="IPR036938">
    <property type="entry name" value="PAP2/HPO_sf"/>
</dbReference>
<evidence type="ECO:0000256" key="5">
    <source>
        <dbReference type="ARBA" id="ARBA00023136"/>
    </source>
</evidence>
<feature type="transmembrane region" description="Helical" evidence="6">
    <location>
        <begin position="178"/>
        <end position="197"/>
    </location>
</feature>
<evidence type="ECO:0000256" key="6">
    <source>
        <dbReference type="SAM" id="Phobius"/>
    </source>
</evidence>
<dbReference type="Gene3D" id="1.20.144.10">
    <property type="entry name" value="Phosphatidic acid phosphatase type 2/haloperoxidase"/>
    <property type="match status" value="1"/>
</dbReference>
<keyword evidence="4 6" id="KW-1133">Transmembrane helix</keyword>
<accession>A0ABD0SJZ4</accession>
<dbReference type="Proteomes" id="UP001549921">
    <property type="component" value="Unassembled WGS sequence"/>
</dbReference>
<evidence type="ECO:0000313" key="9">
    <source>
        <dbReference type="EMBL" id="KAL0869603.1"/>
    </source>
</evidence>
<gene>
    <name evidence="9" type="ORF">ABMA27_005863</name>
    <name evidence="8" type="ORF">ABMA28_006099</name>
</gene>
<dbReference type="SMART" id="SM00014">
    <property type="entry name" value="acidPPc"/>
    <property type="match status" value="1"/>
</dbReference>
<keyword evidence="3 6" id="KW-0812">Transmembrane</keyword>
<evidence type="ECO:0000256" key="2">
    <source>
        <dbReference type="ARBA" id="ARBA00008816"/>
    </source>
</evidence>
<feature type="transmembrane region" description="Helical" evidence="6">
    <location>
        <begin position="239"/>
        <end position="258"/>
    </location>
</feature>
<feature type="transmembrane region" description="Helical" evidence="6">
    <location>
        <begin position="61"/>
        <end position="83"/>
    </location>
</feature>
<feature type="transmembrane region" description="Helical" evidence="6">
    <location>
        <begin position="209"/>
        <end position="227"/>
    </location>
</feature>
<dbReference type="EMBL" id="JBEUOH010000019">
    <property type="protein sequence ID" value="KAL0869603.1"/>
    <property type="molecule type" value="Genomic_DNA"/>
</dbReference>